<sequence length="58" mass="6619">MSAMRKPCTVPSKGWTVSSTWPPMECLVLRSLCPSAGPKAHLHQHRQRRLRREAHRTG</sequence>
<keyword evidence="3" id="KW-1185">Reference proteome</keyword>
<feature type="compositionally biased region" description="Basic residues" evidence="1">
    <location>
        <begin position="40"/>
        <end position="58"/>
    </location>
</feature>
<dbReference type="Proteomes" id="UP000269945">
    <property type="component" value="Unassembled WGS sequence"/>
</dbReference>
<dbReference type="AlphaFoldDB" id="A0A9X9LJU9"/>
<protein>
    <submittedName>
        <fullName evidence="2">Uncharacterized protein</fullName>
    </submittedName>
</protein>
<name>A0A9X9LJU9_GULGU</name>
<evidence type="ECO:0000313" key="2">
    <source>
        <dbReference type="EMBL" id="VCW69962.1"/>
    </source>
</evidence>
<evidence type="ECO:0000313" key="3">
    <source>
        <dbReference type="Proteomes" id="UP000269945"/>
    </source>
</evidence>
<evidence type="ECO:0000256" key="1">
    <source>
        <dbReference type="SAM" id="MobiDB-lite"/>
    </source>
</evidence>
<comment type="caution">
    <text evidence="2">The sequence shown here is derived from an EMBL/GenBank/DDBJ whole genome shotgun (WGS) entry which is preliminary data.</text>
</comment>
<organism evidence="2 3">
    <name type="scientific">Gulo gulo</name>
    <name type="common">Wolverine</name>
    <name type="synonym">Gluton</name>
    <dbReference type="NCBI Taxonomy" id="48420"/>
    <lineage>
        <taxon>Eukaryota</taxon>
        <taxon>Metazoa</taxon>
        <taxon>Chordata</taxon>
        <taxon>Craniata</taxon>
        <taxon>Vertebrata</taxon>
        <taxon>Euteleostomi</taxon>
        <taxon>Mammalia</taxon>
        <taxon>Eutheria</taxon>
        <taxon>Laurasiatheria</taxon>
        <taxon>Carnivora</taxon>
        <taxon>Caniformia</taxon>
        <taxon>Musteloidea</taxon>
        <taxon>Mustelidae</taxon>
        <taxon>Guloninae</taxon>
        <taxon>Gulo</taxon>
    </lineage>
</organism>
<gene>
    <name evidence="2" type="ORF">BN2614_LOCUS2</name>
</gene>
<accession>A0A9X9LJU9</accession>
<feature type="region of interest" description="Disordered" evidence="1">
    <location>
        <begin position="37"/>
        <end position="58"/>
    </location>
</feature>
<dbReference type="EMBL" id="CYRY02005538">
    <property type="protein sequence ID" value="VCW69962.1"/>
    <property type="molecule type" value="Genomic_DNA"/>
</dbReference>
<reference evidence="2 3" key="1">
    <citation type="submission" date="2018-10" db="EMBL/GenBank/DDBJ databases">
        <authorList>
            <person name="Ekblom R."/>
            <person name="Jareborg N."/>
        </authorList>
    </citation>
    <scope>NUCLEOTIDE SEQUENCE [LARGE SCALE GENOMIC DNA]</scope>
    <source>
        <tissue evidence="2">Muscle</tissue>
    </source>
</reference>
<proteinExistence type="predicted"/>